<comment type="miscellaneous">
    <text evidence="14">Both phosphorylation and phosphorolysis are carried out by the same active site and suggest a common mechanism for both reactions.</text>
</comment>
<evidence type="ECO:0000313" key="18">
    <source>
        <dbReference type="Proteomes" id="UP001296776"/>
    </source>
</evidence>
<evidence type="ECO:0000256" key="5">
    <source>
        <dbReference type="ARBA" id="ARBA00022527"/>
    </source>
</evidence>
<dbReference type="Gene3D" id="3.40.1390.20">
    <property type="entry name" value="HprK N-terminal domain-like"/>
    <property type="match status" value="1"/>
</dbReference>
<dbReference type="InterPro" id="IPR027417">
    <property type="entry name" value="P-loop_NTPase"/>
</dbReference>
<feature type="domain" description="HPr(Ser) kinase/phosphorylase N-terminal" evidence="15">
    <location>
        <begin position="38"/>
        <end position="133"/>
    </location>
</feature>
<comment type="cofactor">
    <cofactor evidence="2 14">
        <name>Mg(2+)</name>
        <dbReference type="ChEBI" id="CHEBI:18420"/>
    </cofactor>
</comment>
<evidence type="ECO:0000256" key="6">
    <source>
        <dbReference type="ARBA" id="ARBA00022679"/>
    </source>
</evidence>
<evidence type="ECO:0000256" key="3">
    <source>
        <dbReference type="ARBA" id="ARBA00006883"/>
    </source>
</evidence>
<keyword evidence="8 14" id="KW-0547">Nucleotide-binding</keyword>
<dbReference type="Pfam" id="PF07475">
    <property type="entry name" value="Hpr_kinase_C"/>
    <property type="match status" value="1"/>
</dbReference>
<keyword evidence="6 14" id="KW-0808">Transferase</keyword>
<feature type="domain" description="HPr kinase/phosphorylase C-terminal" evidence="16">
    <location>
        <begin position="136"/>
        <end position="306"/>
    </location>
</feature>
<comment type="catalytic activity">
    <reaction evidence="13 14">
        <text>[HPr protein]-O-phospho-L-serine + phosphate + H(+) = [HPr protein]-L-serine + diphosphate</text>
        <dbReference type="Rhea" id="RHEA:46604"/>
        <dbReference type="Rhea" id="RHEA-COMP:11602"/>
        <dbReference type="Rhea" id="RHEA-COMP:11603"/>
        <dbReference type="ChEBI" id="CHEBI:15378"/>
        <dbReference type="ChEBI" id="CHEBI:29999"/>
        <dbReference type="ChEBI" id="CHEBI:33019"/>
        <dbReference type="ChEBI" id="CHEBI:43474"/>
        <dbReference type="ChEBI" id="CHEBI:83421"/>
    </reaction>
</comment>
<dbReference type="HAMAP" id="MF_01249">
    <property type="entry name" value="HPr_kinase"/>
    <property type="match status" value="1"/>
</dbReference>
<comment type="function">
    <text evidence="14">Catalyzes the ATP- as well as the pyrophosphate-dependent phosphorylation of a specific serine residue in HPr, a phosphocarrier protein of the phosphoenolpyruvate-dependent sugar phosphotransferase system (PTS). HprK/P also catalyzes the pyrophosphate-producing, inorganic phosphate-dependent dephosphorylation (phosphorolysis) of seryl-phosphorylated HPr (P-Ser-HPr).</text>
</comment>
<feature type="active site" description="Proton acceptor; for phosphorylation activity. Proton donor; for dephosphorylation activity" evidence="14">
    <location>
        <position position="183"/>
    </location>
</feature>
<reference evidence="17" key="2">
    <citation type="journal article" date="2020" name="Microorganisms">
        <title>Osmotic Adaptation and Compatible Solute Biosynthesis of Phototrophic Bacteria as Revealed from Genome Analyses.</title>
        <authorList>
            <person name="Imhoff J.F."/>
            <person name="Rahn T."/>
            <person name="Kunzel S."/>
            <person name="Keller A."/>
            <person name="Neulinger S.C."/>
        </authorList>
    </citation>
    <scope>NUCLEOTIDE SEQUENCE</scope>
    <source>
        <strain evidence="17">DSM 11080</strain>
    </source>
</reference>
<evidence type="ECO:0000256" key="4">
    <source>
        <dbReference type="ARBA" id="ARBA00011643"/>
    </source>
</evidence>
<dbReference type="CDD" id="cd01918">
    <property type="entry name" value="HprK_C"/>
    <property type="match status" value="1"/>
</dbReference>
<feature type="region of interest" description="Important for the catalytic mechanism of dephosphorylation" evidence="14">
    <location>
        <begin position="272"/>
        <end position="277"/>
    </location>
</feature>
<evidence type="ECO:0000259" key="16">
    <source>
        <dbReference type="Pfam" id="PF07475"/>
    </source>
</evidence>
<proteinExistence type="inferred from homology"/>
<dbReference type="InterPro" id="IPR011104">
    <property type="entry name" value="Hpr_kin/Pase_C"/>
</dbReference>
<dbReference type="InterPro" id="IPR028979">
    <property type="entry name" value="Ser_kin/Pase_Hpr-like_N_sf"/>
</dbReference>
<sequence>MATPVETLQGLIEQIGPRLRLRWLTPLPEQPLTLLGATPSGAAQSLVGSLNCIHPNRLQVLGHAEITHLDDLGAAAFRDTVERLFAARPAAVIFARDIEPSASFFEVAERTGTPLLGSPKSDDEIVDRLQYFLTYALAERTTLHGVFLEVLGMGVLLVGDPGIGKSELALEMVVRGHRLIADDAPEVARIGPETLQGSCPPLLRDFLEVRGLGVLNVRAMFGEGAVQQREQLNLIVNMRSFDGAALAHMDRLRGSLSTRTILGVVVPEITLPVAPGRNLAVLLETAVRNQILRVRGYDAGDDLIDRQARSIDETTQCMTPTPSV</sequence>
<comment type="domain">
    <text evidence="14">The Walker A ATP-binding motif also binds Pi and PPi.</text>
</comment>
<feature type="active site" evidence="14">
    <location>
        <position position="251"/>
    </location>
</feature>
<reference evidence="17" key="1">
    <citation type="submission" date="2017-08" db="EMBL/GenBank/DDBJ databases">
        <authorList>
            <person name="Imhoff J.F."/>
            <person name="Rahn T."/>
            <person name="Kuenzel S."/>
            <person name="Neulinger S.C."/>
        </authorList>
    </citation>
    <scope>NUCLEOTIDE SEQUENCE</scope>
    <source>
        <strain evidence="17">DSM 11080</strain>
    </source>
</reference>
<dbReference type="AlphaFoldDB" id="A0AAJ0XCD5"/>
<dbReference type="PANTHER" id="PTHR30305:SF1">
    <property type="entry name" value="HPR KINASE_PHOSPHORYLASE"/>
    <property type="match status" value="1"/>
</dbReference>
<feature type="active site" evidence="14">
    <location>
        <position position="144"/>
    </location>
</feature>
<keyword evidence="18" id="KW-1185">Reference proteome</keyword>
<evidence type="ECO:0000256" key="12">
    <source>
        <dbReference type="ARBA" id="ARBA00023268"/>
    </source>
</evidence>
<evidence type="ECO:0000313" key="17">
    <source>
        <dbReference type="EMBL" id="MBK1706762.1"/>
    </source>
</evidence>
<dbReference type="GO" id="GO:0005524">
    <property type="term" value="F:ATP binding"/>
    <property type="evidence" value="ECO:0007669"/>
    <property type="project" value="UniProtKB-UniRule"/>
</dbReference>
<dbReference type="InterPro" id="IPR011126">
    <property type="entry name" value="Hpr_kin/Pase_Hpr_N"/>
</dbReference>
<dbReference type="Proteomes" id="UP001296776">
    <property type="component" value="Unassembled WGS sequence"/>
</dbReference>
<comment type="catalytic activity">
    <reaction evidence="1 14">
        <text>[HPr protein]-L-serine + ATP = [HPr protein]-O-phospho-L-serine + ADP + H(+)</text>
        <dbReference type="Rhea" id="RHEA:46600"/>
        <dbReference type="Rhea" id="RHEA-COMP:11602"/>
        <dbReference type="Rhea" id="RHEA-COMP:11603"/>
        <dbReference type="ChEBI" id="CHEBI:15378"/>
        <dbReference type="ChEBI" id="CHEBI:29999"/>
        <dbReference type="ChEBI" id="CHEBI:30616"/>
        <dbReference type="ChEBI" id="CHEBI:83421"/>
        <dbReference type="ChEBI" id="CHEBI:456216"/>
    </reaction>
</comment>
<comment type="caution">
    <text evidence="14">Lacks conserved residue(s) required for the propagation of feature annotation.</text>
</comment>
<dbReference type="PANTHER" id="PTHR30305">
    <property type="entry name" value="PROTEIN YJDM-RELATED"/>
    <property type="match status" value="1"/>
</dbReference>
<dbReference type="FunFam" id="3.40.50.300:FF:000174">
    <property type="entry name" value="HPr kinase/phosphorylase"/>
    <property type="match status" value="1"/>
</dbReference>
<keyword evidence="5 14" id="KW-0723">Serine/threonine-protein kinase</keyword>
<dbReference type="InterPro" id="IPR003755">
    <property type="entry name" value="HPr(Ser)_kin/Pase"/>
</dbReference>
<keyword evidence="10 14" id="KW-0067">ATP-binding</keyword>
<feature type="binding site" evidence="14">
    <location>
        <position position="208"/>
    </location>
    <ligand>
        <name>Mg(2+)</name>
        <dbReference type="ChEBI" id="CHEBI:18420"/>
    </ligand>
</feature>
<evidence type="ECO:0000256" key="13">
    <source>
        <dbReference type="ARBA" id="ARBA00047657"/>
    </source>
</evidence>
<evidence type="ECO:0000256" key="7">
    <source>
        <dbReference type="ARBA" id="ARBA00022723"/>
    </source>
</evidence>
<keyword evidence="9 14" id="KW-0418">Kinase</keyword>
<evidence type="ECO:0000256" key="11">
    <source>
        <dbReference type="ARBA" id="ARBA00022842"/>
    </source>
</evidence>
<evidence type="ECO:0000256" key="1">
    <source>
        <dbReference type="ARBA" id="ARBA00001120"/>
    </source>
</evidence>
<dbReference type="Pfam" id="PF02603">
    <property type="entry name" value="Hpr_kinase_N"/>
    <property type="match status" value="1"/>
</dbReference>
<comment type="similarity">
    <text evidence="3 14">Belongs to the HPrK/P family.</text>
</comment>
<evidence type="ECO:0000259" key="15">
    <source>
        <dbReference type="Pfam" id="PF02603"/>
    </source>
</evidence>
<comment type="caution">
    <text evidence="17">The sequence shown here is derived from an EMBL/GenBank/DDBJ whole genome shotgun (WGS) entry which is preliminary data.</text>
</comment>
<dbReference type="GO" id="GO:0004674">
    <property type="term" value="F:protein serine/threonine kinase activity"/>
    <property type="evidence" value="ECO:0007669"/>
    <property type="project" value="UniProtKB-KW"/>
</dbReference>
<evidence type="ECO:0000256" key="2">
    <source>
        <dbReference type="ARBA" id="ARBA00001946"/>
    </source>
</evidence>
<dbReference type="SUPFAM" id="SSF53795">
    <property type="entry name" value="PEP carboxykinase-like"/>
    <property type="match status" value="1"/>
</dbReference>
<dbReference type="RefSeq" id="WP_200348235.1">
    <property type="nucleotide sequence ID" value="NZ_NRSJ01000050.1"/>
</dbReference>
<gene>
    <name evidence="14 17" type="primary">hprK</name>
    <name evidence="17" type="ORF">CKO40_20000</name>
</gene>
<evidence type="ECO:0000256" key="8">
    <source>
        <dbReference type="ARBA" id="ARBA00022741"/>
    </source>
</evidence>
<protein>
    <recommendedName>
        <fullName evidence="14">HPr kinase/phosphorylase</fullName>
        <shortName evidence="14">HPrK/P</shortName>
        <ecNumber evidence="14">2.7.11.-</ecNumber>
        <ecNumber evidence="14">2.7.4.-</ecNumber>
    </recommendedName>
    <alternativeName>
        <fullName evidence="14">HPr(Ser) kinase/phosphorylase</fullName>
    </alternativeName>
</protein>
<dbReference type="Gene3D" id="3.40.50.300">
    <property type="entry name" value="P-loop containing nucleotide triphosphate hydrolases"/>
    <property type="match status" value="1"/>
</dbReference>
<dbReference type="GO" id="GO:0000287">
    <property type="term" value="F:magnesium ion binding"/>
    <property type="evidence" value="ECO:0007669"/>
    <property type="project" value="UniProtKB-UniRule"/>
</dbReference>
<feature type="active site" evidence="14">
    <location>
        <position position="165"/>
    </location>
</feature>
<evidence type="ECO:0000256" key="10">
    <source>
        <dbReference type="ARBA" id="ARBA00022840"/>
    </source>
</evidence>
<feature type="binding site" evidence="14">
    <location>
        <position position="166"/>
    </location>
    <ligand>
        <name>Mg(2+)</name>
        <dbReference type="ChEBI" id="CHEBI:18420"/>
    </ligand>
</feature>
<evidence type="ECO:0000256" key="9">
    <source>
        <dbReference type="ARBA" id="ARBA00022777"/>
    </source>
</evidence>
<dbReference type="GO" id="GO:0004712">
    <property type="term" value="F:protein serine/threonine/tyrosine kinase activity"/>
    <property type="evidence" value="ECO:0007669"/>
    <property type="project" value="UniProtKB-UniRule"/>
</dbReference>
<keyword evidence="12 14" id="KW-0511">Multifunctional enzyme</keyword>
<feature type="region of interest" description="Important for the catalytic mechanism of both phosphorylation and dephosphorylation" evidence="14">
    <location>
        <begin position="207"/>
        <end position="216"/>
    </location>
</feature>
<dbReference type="EC" id="2.7.4.-" evidence="14"/>
<accession>A0AAJ0XCD5</accession>
<dbReference type="GO" id="GO:0006109">
    <property type="term" value="P:regulation of carbohydrate metabolic process"/>
    <property type="evidence" value="ECO:0007669"/>
    <property type="project" value="UniProtKB-UniRule"/>
</dbReference>
<keyword evidence="11 14" id="KW-0460">Magnesium</keyword>
<dbReference type="EC" id="2.7.11.-" evidence="14"/>
<dbReference type="EMBL" id="NRSJ01000050">
    <property type="protein sequence ID" value="MBK1706762.1"/>
    <property type="molecule type" value="Genomic_DNA"/>
</dbReference>
<name>A0AAJ0XCD5_9GAMM</name>
<evidence type="ECO:0000256" key="14">
    <source>
        <dbReference type="HAMAP-Rule" id="MF_01249"/>
    </source>
</evidence>
<dbReference type="GO" id="GO:0000155">
    <property type="term" value="F:phosphorelay sensor kinase activity"/>
    <property type="evidence" value="ECO:0007669"/>
    <property type="project" value="InterPro"/>
</dbReference>
<comment type="subunit">
    <text evidence="4 14">Homohexamer.</text>
</comment>
<organism evidence="17 18">
    <name type="scientific">Halochromatium glycolicum</name>
    <dbReference type="NCBI Taxonomy" id="85075"/>
    <lineage>
        <taxon>Bacteria</taxon>
        <taxon>Pseudomonadati</taxon>
        <taxon>Pseudomonadota</taxon>
        <taxon>Gammaproteobacteria</taxon>
        <taxon>Chromatiales</taxon>
        <taxon>Chromatiaceae</taxon>
        <taxon>Halochromatium</taxon>
    </lineage>
</organism>
<keyword evidence="7 14" id="KW-0479">Metal-binding</keyword>
<dbReference type="SUPFAM" id="SSF75138">
    <property type="entry name" value="HprK N-terminal domain-like"/>
    <property type="match status" value="1"/>
</dbReference>
<dbReference type="NCBIfam" id="TIGR00679">
    <property type="entry name" value="hpr-ser"/>
    <property type="match status" value="1"/>
</dbReference>